<dbReference type="InterPro" id="IPR036259">
    <property type="entry name" value="MFS_trans_sf"/>
</dbReference>
<dbReference type="VEuPathDB" id="FungiDB:GGTG_07922"/>
<dbReference type="SUPFAM" id="SSF103473">
    <property type="entry name" value="MFS general substrate transporter"/>
    <property type="match status" value="1"/>
</dbReference>
<keyword evidence="12" id="KW-1185">Reference proteome</keyword>
<feature type="transmembrane region" description="Helical" evidence="8">
    <location>
        <begin position="80"/>
        <end position="97"/>
    </location>
</feature>
<proteinExistence type="inferred from homology"/>
<feature type="transmembrane region" description="Helical" evidence="8">
    <location>
        <begin position="336"/>
        <end position="357"/>
    </location>
</feature>
<evidence type="ECO:0000313" key="11">
    <source>
        <dbReference type="EnsemblFungi" id="EJT74073"/>
    </source>
</evidence>
<feature type="transmembrane region" description="Helical" evidence="8">
    <location>
        <begin position="369"/>
        <end position="394"/>
    </location>
</feature>
<dbReference type="InterPro" id="IPR020846">
    <property type="entry name" value="MFS_dom"/>
</dbReference>
<accession>J3P331</accession>
<dbReference type="PROSITE" id="PS50850">
    <property type="entry name" value="MFS"/>
    <property type="match status" value="1"/>
</dbReference>
<reference evidence="10" key="2">
    <citation type="submission" date="2010-07" db="EMBL/GenBank/DDBJ databases">
        <authorList>
            <consortium name="The Broad Institute Genome Sequencing Platform"/>
            <consortium name="Broad Institute Genome Sequencing Center for Infectious Disease"/>
            <person name="Ma L.-J."/>
            <person name="Dead R."/>
            <person name="Young S."/>
            <person name="Zeng Q."/>
            <person name="Koehrsen M."/>
            <person name="Alvarado L."/>
            <person name="Berlin A."/>
            <person name="Chapman S.B."/>
            <person name="Chen Z."/>
            <person name="Freedman E."/>
            <person name="Gellesch M."/>
            <person name="Goldberg J."/>
            <person name="Griggs A."/>
            <person name="Gujja S."/>
            <person name="Heilman E.R."/>
            <person name="Heiman D."/>
            <person name="Hepburn T."/>
            <person name="Howarth C."/>
            <person name="Jen D."/>
            <person name="Larson L."/>
            <person name="Mehta T."/>
            <person name="Neiman D."/>
            <person name="Pearson M."/>
            <person name="Roberts A."/>
            <person name="Saif S."/>
            <person name="Shea T."/>
            <person name="Shenoy N."/>
            <person name="Sisk P."/>
            <person name="Stolte C."/>
            <person name="Sykes S."/>
            <person name="Walk T."/>
            <person name="White J."/>
            <person name="Yandava C."/>
            <person name="Haas B."/>
            <person name="Nusbaum C."/>
            <person name="Birren B."/>
        </authorList>
    </citation>
    <scope>NUCLEOTIDE SEQUENCE</scope>
    <source>
        <strain evidence="10">R3-111a-1</strain>
    </source>
</reference>
<reference evidence="10" key="3">
    <citation type="submission" date="2010-09" db="EMBL/GenBank/DDBJ databases">
        <title>Annotation of Gaeumannomyces graminis var. tritici R3-111a-1.</title>
        <authorList>
            <consortium name="The Broad Institute Genome Sequencing Platform"/>
            <person name="Ma L.-J."/>
            <person name="Dead R."/>
            <person name="Young S.K."/>
            <person name="Zeng Q."/>
            <person name="Gargeya S."/>
            <person name="Fitzgerald M."/>
            <person name="Haas B."/>
            <person name="Abouelleil A."/>
            <person name="Alvarado L."/>
            <person name="Arachchi H.M."/>
            <person name="Berlin A."/>
            <person name="Brown A."/>
            <person name="Chapman S.B."/>
            <person name="Chen Z."/>
            <person name="Dunbar C."/>
            <person name="Freedman E."/>
            <person name="Gearin G."/>
            <person name="Gellesch M."/>
            <person name="Goldberg J."/>
            <person name="Griggs A."/>
            <person name="Gujja S."/>
            <person name="Heiman D."/>
            <person name="Howarth C."/>
            <person name="Larson L."/>
            <person name="Lui A."/>
            <person name="MacDonald P.J.P."/>
            <person name="Mehta T."/>
            <person name="Montmayeur A."/>
            <person name="Murphy C."/>
            <person name="Neiman D."/>
            <person name="Pearson M."/>
            <person name="Priest M."/>
            <person name="Roberts A."/>
            <person name="Saif S."/>
            <person name="Shea T."/>
            <person name="Shenoy N."/>
            <person name="Sisk P."/>
            <person name="Stolte C."/>
            <person name="Sykes S."/>
            <person name="Yandava C."/>
            <person name="Wortman J."/>
            <person name="Nusbaum C."/>
            <person name="Birren B."/>
        </authorList>
    </citation>
    <scope>NUCLEOTIDE SEQUENCE</scope>
    <source>
        <strain evidence="10">R3-111a-1</strain>
    </source>
</reference>
<reference evidence="11" key="5">
    <citation type="submission" date="2018-04" db="UniProtKB">
        <authorList>
            <consortium name="EnsemblFungi"/>
        </authorList>
    </citation>
    <scope>IDENTIFICATION</scope>
    <source>
        <strain evidence="11">R3-111a-1</strain>
    </source>
</reference>
<dbReference type="eggNOG" id="KOG0254">
    <property type="taxonomic scope" value="Eukaryota"/>
</dbReference>
<evidence type="ECO:0000259" key="9">
    <source>
        <dbReference type="PROSITE" id="PS50850"/>
    </source>
</evidence>
<feature type="transmembrane region" description="Helical" evidence="8">
    <location>
        <begin position="269"/>
        <end position="290"/>
    </location>
</feature>
<dbReference type="EnsemblFungi" id="EJT74073">
    <property type="protein sequence ID" value="EJT74073"/>
    <property type="gene ID" value="GGTG_07922"/>
</dbReference>
<evidence type="ECO:0000313" key="12">
    <source>
        <dbReference type="Proteomes" id="UP000006039"/>
    </source>
</evidence>
<keyword evidence="3 7" id="KW-0813">Transport</keyword>
<evidence type="ECO:0000256" key="3">
    <source>
        <dbReference type="ARBA" id="ARBA00022448"/>
    </source>
</evidence>
<feature type="transmembrane region" description="Helical" evidence="8">
    <location>
        <begin position="436"/>
        <end position="455"/>
    </location>
</feature>
<dbReference type="InterPro" id="IPR050360">
    <property type="entry name" value="MFS_Sugar_Transporters"/>
</dbReference>
<dbReference type="HOGENOM" id="CLU_001265_30_13_1"/>
<dbReference type="PRINTS" id="PR00171">
    <property type="entry name" value="SUGRTRNSPORT"/>
</dbReference>
<keyword evidence="4 8" id="KW-0812">Transmembrane</keyword>
<dbReference type="PANTHER" id="PTHR48022">
    <property type="entry name" value="PLASTIDIC GLUCOSE TRANSPORTER 4"/>
    <property type="match status" value="1"/>
</dbReference>
<keyword evidence="6 8" id="KW-0472">Membrane</keyword>
<dbReference type="Gene3D" id="1.20.1250.20">
    <property type="entry name" value="MFS general substrate transporter like domains"/>
    <property type="match status" value="1"/>
</dbReference>
<dbReference type="FunFam" id="1.20.1250.20:FF:000090">
    <property type="entry name" value="MFS sugar transporter, putative"/>
    <property type="match status" value="1"/>
</dbReference>
<feature type="transmembrane region" description="Helical" evidence="8">
    <location>
        <begin position="154"/>
        <end position="173"/>
    </location>
</feature>
<evidence type="ECO:0000256" key="2">
    <source>
        <dbReference type="ARBA" id="ARBA00010992"/>
    </source>
</evidence>
<keyword evidence="5 8" id="KW-1133">Transmembrane helix</keyword>
<evidence type="ECO:0000313" key="10">
    <source>
        <dbReference type="EMBL" id="EJT74073.1"/>
    </source>
</evidence>
<gene>
    <name evidence="11" type="primary">20348380</name>
    <name evidence="10" type="ORF">GGTG_07922</name>
</gene>
<dbReference type="NCBIfam" id="TIGR00879">
    <property type="entry name" value="SP"/>
    <property type="match status" value="1"/>
</dbReference>
<evidence type="ECO:0000256" key="7">
    <source>
        <dbReference type="RuleBase" id="RU003346"/>
    </source>
</evidence>
<feature type="transmembrane region" description="Helical" evidence="8">
    <location>
        <begin position="310"/>
        <end position="327"/>
    </location>
</feature>
<dbReference type="Pfam" id="PF00083">
    <property type="entry name" value="Sugar_tr"/>
    <property type="match status" value="1"/>
</dbReference>
<reference evidence="11" key="4">
    <citation type="journal article" date="2015" name="G3 (Bethesda)">
        <title>Genome sequences of three phytopathogenic species of the Magnaporthaceae family of fungi.</title>
        <authorList>
            <person name="Okagaki L.H."/>
            <person name="Nunes C.C."/>
            <person name="Sailsbery J."/>
            <person name="Clay B."/>
            <person name="Brown D."/>
            <person name="John T."/>
            <person name="Oh Y."/>
            <person name="Young N."/>
            <person name="Fitzgerald M."/>
            <person name="Haas B.J."/>
            <person name="Zeng Q."/>
            <person name="Young S."/>
            <person name="Adiconis X."/>
            <person name="Fan L."/>
            <person name="Levin J.Z."/>
            <person name="Mitchell T.K."/>
            <person name="Okubara P.A."/>
            <person name="Farman M.L."/>
            <person name="Kohn L.M."/>
            <person name="Birren B."/>
            <person name="Ma L.-J."/>
            <person name="Dean R.A."/>
        </authorList>
    </citation>
    <scope>NUCLEOTIDE SEQUENCE</scope>
    <source>
        <strain evidence="11">R3-111a-1</strain>
    </source>
</reference>
<organism evidence="10">
    <name type="scientific">Gaeumannomyces tritici (strain R3-111a-1)</name>
    <name type="common">Wheat and barley take-all root rot fungus</name>
    <name type="synonym">Gaeumannomyces graminis var. tritici</name>
    <dbReference type="NCBI Taxonomy" id="644352"/>
    <lineage>
        <taxon>Eukaryota</taxon>
        <taxon>Fungi</taxon>
        <taxon>Dikarya</taxon>
        <taxon>Ascomycota</taxon>
        <taxon>Pezizomycotina</taxon>
        <taxon>Sordariomycetes</taxon>
        <taxon>Sordariomycetidae</taxon>
        <taxon>Magnaporthales</taxon>
        <taxon>Magnaporthaceae</taxon>
        <taxon>Gaeumannomyces</taxon>
    </lineage>
</organism>
<dbReference type="GeneID" id="20348380"/>
<dbReference type="OrthoDB" id="6612291at2759"/>
<dbReference type="AlphaFoldDB" id="J3P331"/>
<sequence length="514" mass="56291">MGLNPHTYQFLVSIFASLGSALFGYDLGVIAEVVGSSSYQELFNPTPAETGVVVSLFTGGAFFGAAFAGPTGDWFGRRMTILIGAIIFLLGGALQTAAQSIKYLWAGRCISGLGVGFLVMIIRWETSLTLPTAIYQGEIAHRDIRGRVTALQQFMLGIGALVAGWLSYGTFSLEGSKQWRIPLGIQNVPAVALALLILLFPESPRWLIDHDRADEGLATLARLHAGGDVDDAFVRAEFAQISESIAFDREHEAKSYGELFTSRSSFRRLFIACALQASVQMTGVSAIQYFSIAIYKQIGIDGQSALKYQAISSVLALIAQAMCILFVDRFGRRWPLIYGNLVNCLMFLIATVLIAQFDPETHQDGGAGWGFIIVTWLYNISFSATCGPLSWIIPAEIFDTHTRSKGVSIATMTSFAFNTMIGQVTEIAITNIKWRYYLVFVVCNFTNALFFYLVLPETKKLPLEEMNYLFTNAPWIIPGADRTKYSAGLAEDLERRADELREKGAAAGAESGHA</sequence>
<reference evidence="12" key="1">
    <citation type="submission" date="2010-07" db="EMBL/GenBank/DDBJ databases">
        <title>The genome sequence of Gaeumannomyces graminis var. tritici strain R3-111a-1.</title>
        <authorList>
            <consortium name="The Broad Institute Genome Sequencing Platform"/>
            <person name="Ma L.-J."/>
            <person name="Dead R."/>
            <person name="Young S."/>
            <person name="Zeng Q."/>
            <person name="Koehrsen M."/>
            <person name="Alvarado L."/>
            <person name="Berlin A."/>
            <person name="Chapman S.B."/>
            <person name="Chen Z."/>
            <person name="Freedman E."/>
            <person name="Gellesch M."/>
            <person name="Goldberg J."/>
            <person name="Griggs A."/>
            <person name="Gujja S."/>
            <person name="Heilman E.R."/>
            <person name="Heiman D."/>
            <person name="Hepburn T."/>
            <person name="Howarth C."/>
            <person name="Jen D."/>
            <person name="Larson L."/>
            <person name="Mehta T."/>
            <person name="Neiman D."/>
            <person name="Pearson M."/>
            <person name="Roberts A."/>
            <person name="Saif S."/>
            <person name="Shea T."/>
            <person name="Shenoy N."/>
            <person name="Sisk P."/>
            <person name="Stolte C."/>
            <person name="Sykes S."/>
            <person name="Walk T."/>
            <person name="White J."/>
            <person name="Yandava C."/>
            <person name="Haas B."/>
            <person name="Nusbaum C."/>
            <person name="Birren B."/>
        </authorList>
    </citation>
    <scope>NUCLEOTIDE SEQUENCE [LARGE SCALE GENOMIC DNA]</scope>
    <source>
        <strain evidence="12">R3-111a-1</strain>
    </source>
</reference>
<comment type="subcellular location">
    <subcellularLocation>
        <location evidence="1">Membrane</location>
        <topology evidence="1">Multi-pass membrane protein</topology>
    </subcellularLocation>
</comment>
<feature type="transmembrane region" description="Helical" evidence="8">
    <location>
        <begin position="103"/>
        <end position="122"/>
    </location>
</feature>
<feature type="domain" description="Major facilitator superfamily (MFS) profile" evidence="9">
    <location>
        <begin position="12"/>
        <end position="459"/>
    </location>
</feature>
<evidence type="ECO:0000256" key="1">
    <source>
        <dbReference type="ARBA" id="ARBA00004141"/>
    </source>
</evidence>
<evidence type="ECO:0000256" key="5">
    <source>
        <dbReference type="ARBA" id="ARBA00022989"/>
    </source>
</evidence>
<dbReference type="RefSeq" id="XP_009224017.1">
    <property type="nucleotide sequence ID" value="XM_009225753.1"/>
</dbReference>
<dbReference type="GO" id="GO:0005351">
    <property type="term" value="F:carbohydrate:proton symporter activity"/>
    <property type="evidence" value="ECO:0007669"/>
    <property type="project" value="TreeGrafter"/>
</dbReference>
<dbReference type="STRING" id="644352.J3P331"/>
<protein>
    <submittedName>
        <fullName evidence="10">MFS hexose transporter</fullName>
    </submittedName>
</protein>
<dbReference type="GO" id="GO:0016020">
    <property type="term" value="C:membrane"/>
    <property type="evidence" value="ECO:0007669"/>
    <property type="project" value="UniProtKB-SubCell"/>
</dbReference>
<evidence type="ECO:0000256" key="4">
    <source>
        <dbReference type="ARBA" id="ARBA00022692"/>
    </source>
</evidence>
<dbReference type="Proteomes" id="UP000006039">
    <property type="component" value="Unassembled WGS sequence"/>
</dbReference>
<evidence type="ECO:0000256" key="6">
    <source>
        <dbReference type="ARBA" id="ARBA00023136"/>
    </source>
</evidence>
<dbReference type="PANTHER" id="PTHR48022:SF37">
    <property type="entry name" value="MAJOR FACILITATOR SUPERFAMILY (MFS) PROFILE DOMAIN-CONTAINING PROTEIN-RELATED"/>
    <property type="match status" value="1"/>
</dbReference>
<dbReference type="EMBL" id="GL385398">
    <property type="protein sequence ID" value="EJT74073.1"/>
    <property type="molecule type" value="Genomic_DNA"/>
</dbReference>
<evidence type="ECO:0000256" key="8">
    <source>
        <dbReference type="SAM" id="Phobius"/>
    </source>
</evidence>
<dbReference type="InterPro" id="IPR005828">
    <property type="entry name" value="MFS_sugar_transport-like"/>
</dbReference>
<feature type="transmembrane region" description="Helical" evidence="8">
    <location>
        <begin position="7"/>
        <end position="30"/>
    </location>
</feature>
<dbReference type="InterPro" id="IPR003663">
    <property type="entry name" value="Sugar/inositol_transpt"/>
</dbReference>
<comment type="similarity">
    <text evidence="2 7">Belongs to the major facilitator superfamily. Sugar transporter (TC 2.A.1.1) family.</text>
</comment>
<name>J3P331_GAET3</name>
<feature type="transmembrane region" description="Helical" evidence="8">
    <location>
        <begin position="50"/>
        <end position="68"/>
    </location>
</feature>
<feature type="transmembrane region" description="Helical" evidence="8">
    <location>
        <begin position="179"/>
        <end position="200"/>
    </location>
</feature>